<evidence type="ECO:0000256" key="1">
    <source>
        <dbReference type="SAM" id="SignalP"/>
    </source>
</evidence>
<gene>
    <name evidence="2" type="ORF">BCV72DRAFT_264933</name>
</gene>
<dbReference type="AlphaFoldDB" id="A0A1X0QSY7"/>
<organism evidence="2">
    <name type="scientific">Rhizopus microsporus var. microsporus</name>
    <dbReference type="NCBI Taxonomy" id="86635"/>
    <lineage>
        <taxon>Eukaryota</taxon>
        <taxon>Fungi</taxon>
        <taxon>Fungi incertae sedis</taxon>
        <taxon>Mucoromycota</taxon>
        <taxon>Mucoromycotina</taxon>
        <taxon>Mucoromycetes</taxon>
        <taxon>Mucorales</taxon>
        <taxon>Mucorineae</taxon>
        <taxon>Rhizopodaceae</taxon>
        <taxon>Rhizopus</taxon>
    </lineage>
</organism>
<dbReference type="VEuPathDB" id="FungiDB:BCV72DRAFT_264933"/>
<dbReference type="Proteomes" id="UP000242414">
    <property type="component" value="Unassembled WGS sequence"/>
</dbReference>
<name>A0A1X0QSY7_RHIZD</name>
<keyword evidence="1" id="KW-0732">Signal</keyword>
<reference evidence="2" key="1">
    <citation type="journal article" date="2016" name="Proc. Natl. Acad. Sci. U.S.A.">
        <title>Lipid metabolic changes in an early divergent fungus govern the establishment of a mutualistic symbiosis with endobacteria.</title>
        <authorList>
            <person name="Lastovetsky O.A."/>
            <person name="Gaspar M.L."/>
            <person name="Mondo S.J."/>
            <person name="LaButti K.M."/>
            <person name="Sandor L."/>
            <person name="Grigoriev I.V."/>
            <person name="Henry S.A."/>
            <person name="Pawlowska T.E."/>
        </authorList>
    </citation>
    <scope>NUCLEOTIDE SEQUENCE [LARGE SCALE GENOMIC DNA]</scope>
    <source>
        <strain evidence="2">ATCC 52814</strain>
    </source>
</reference>
<sequence length="146" mass="16800">MFLVYFALTVDILSQVVAVDYYQEAIKCKLGFQVVKLAVEEQKKKTSDILDYDIACDYIMTSLKRLSLSLLMHDPFKLCRHIFFSVQGYESVALSNAIGNIQSTSDMDERNLHFSEFINEGEKYCQIIDKLWKEKPALLAQQSQAK</sequence>
<evidence type="ECO:0000313" key="2">
    <source>
        <dbReference type="EMBL" id="ORE02859.1"/>
    </source>
</evidence>
<protein>
    <submittedName>
        <fullName evidence="2">Uncharacterized protein</fullName>
    </submittedName>
</protein>
<feature type="chain" id="PRO_5012665034" evidence="1">
    <location>
        <begin position="19"/>
        <end position="146"/>
    </location>
</feature>
<accession>A0A1X0QSY7</accession>
<proteinExistence type="predicted"/>
<dbReference type="EMBL" id="KV922029">
    <property type="protein sequence ID" value="ORE02859.1"/>
    <property type="molecule type" value="Genomic_DNA"/>
</dbReference>
<feature type="signal peptide" evidence="1">
    <location>
        <begin position="1"/>
        <end position="18"/>
    </location>
</feature>